<dbReference type="AlphaFoldDB" id="A0A550BY53"/>
<feature type="compositionally biased region" description="Basic and acidic residues" evidence="1">
    <location>
        <begin position="59"/>
        <end position="74"/>
    </location>
</feature>
<name>A0A550BY53_9AGAR</name>
<sequence>MRATGRGRCARAEARRAPRLPRLPHPGGGLGDGPPYFVRPEHYEELLGKGSELLGKGSGEMEEKIGEKEKHGEQESWEEENELSMRSWEKESWEKVYDEIPKSSLEGPRKGKERMVVWRRV</sequence>
<comment type="caution">
    <text evidence="2">The sequence shown here is derived from an EMBL/GenBank/DDBJ whole genome shotgun (WGS) entry which is preliminary data.</text>
</comment>
<protein>
    <submittedName>
        <fullName evidence="2">Uncharacterized protein</fullName>
    </submittedName>
</protein>
<evidence type="ECO:0000313" key="3">
    <source>
        <dbReference type="Proteomes" id="UP000320762"/>
    </source>
</evidence>
<dbReference type="EMBL" id="VDMD01000047">
    <property type="protein sequence ID" value="TRM57474.1"/>
    <property type="molecule type" value="Genomic_DNA"/>
</dbReference>
<proteinExistence type="predicted"/>
<feature type="region of interest" description="Disordered" evidence="1">
    <location>
        <begin position="50"/>
        <end position="83"/>
    </location>
</feature>
<gene>
    <name evidence="2" type="ORF">BD626DRAFT_514875</name>
</gene>
<organism evidence="2 3">
    <name type="scientific">Schizophyllum amplum</name>
    <dbReference type="NCBI Taxonomy" id="97359"/>
    <lineage>
        <taxon>Eukaryota</taxon>
        <taxon>Fungi</taxon>
        <taxon>Dikarya</taxon>
        <taxon>Basidiomycota</taxon>
        <taxon>Agaricomycotina</taxon>
        <taxon>Agaricomycetes</taxon>
        <taxon>Agaricomycetidae</taxon>
        <taxon>Agaricales</taxon>
        <taxon>Schizophyllaceae</taxon>
        <taxon>Schizophyllum</taxon>
    </lineage>
</organism>
<reference evidence="2 3" key="1">
    <citation type="journal article" date="2019" name="New Phytol.">
        <title>Comparative genomics reveals unique wood-decay strategies and fruiting body development in the Schizophyllaceae.</title>
        <authorList>
            <person name="Almasi E."/>
            <person name="Sahu N."/>
            <person name="Krizsan K."/>
            <person name="Balint B."/>
            <person name="Kovacs G.M."/>
            <person name="Kiss B."/>
            <person name="Cseklye J."/>
            <person name="Drula E."/>
            <person name="Henrissat B."/>
            <person name="Nagy I."/>
            <person name="Chovatia M."/>
            <person name="Adam C."/>
            <person name="LaButti K."/>
            <person name="Lipzen A."/>
            <person name="Riley R."/>
            <person name="Grigoriev I.V."/>
            <person name="Nagy L.G."/>
        </authorList>
    </citation>
    <scope>NUCLEOTIDE SEQUENCE [LARGE SCALE GENOMIC DNA]</scope>
    <source>
        <strain evidence="2 3">NL-1724</strain>
    </source>
</reference>
<evidence type="ECO:0000313" key="2">
    <source>
        <dbReference type="EMBL" id="TRM57474.1"/>
    </source>
</evidence>
<accession>A0A550BY53</accession>
<keyword evidence="3" id="KW-1185">Reference proteome</keyword>
<dbReference type="Proteomes" id="UP000320762">
    <property type="component" value="Unassembled WGS sequence"/>
</dbReference>
<feature type="region of interest" description="Disordered" evidence="1">
    <location>
        <begin position="1"/>
        <end position="37"/>
    </location>
</feature>
<evidence type="ECO:0000256" key="1">
    <source>
        <dbReference type="SAM" id="MobiDB-lite"/>
    </source>
</evidence>